<comment type="caution">
    <text evidence="1">The sequence shown here is derived from an EMBL/GenBank/DDBJ whole genome shotgun (WGS) entry which is preliminary data.</text>
</comment>
<proteinExistence type="predicted"/>
<dbReference type="EMBL" id="JANPWB010000012">
    <property type="protein sequence ID" value="KAJ1118856.1"/>
    <property type="molecule type" value="Genomic_DNA"/>
</dbReference>
<keyword evidence="2" id="KW-1185">Reference proteome</keyword>
<accession>A0AAV7NTU2</accession>
<sequence>MEGCESSLSLILQSKKQLEENVHIENRSTFLDSRKLKAAVKKVNKTCSDICEWIVAVEECSGLLKSEVVAIKAQQGSQESWITDVMWKLEEFENRQLRNNPCLLRIAEGAESTDIHSFMLTLLKGVFPELTQWDRDSELQRVHRFPMTIKKQ</sequence>
<dbReference type="AlphaFoldDB" id="A0AAV7NTU2"/>
<name>A0AAV7NTU2_PLEWA</name>
<evidence type="ECO:0000313" key="2">
    <source>
        <dbReference type="Proteomes" id="UP001066276"/>
    </source>
</evidence>
<gene>
    <name evidence="1" type="ORF">NDU88_007043</name>
</gene>
<reference evidence="1" key="1">
    <citation type="journal article" date="2022" name="bioRxiv">
        <title>Sequencing and chromosome-scale assembly of the giantPleurodeles waltlgenome.</title>
        <authorList>
            <person name="Brown T."/>
            <person name="Elewa A."/>
            <person name="Iarovenko S."/>
            <person name="Subramanian E."/>
            <person name="Araus A.J."/>
            <person name="Petzold A."/>
            <person name="Susuki M."/>
            <person name="Suzuki K.-i.T."/>
            <person name="Hayashi T."/>
            <person name="Toyoda A."/>
            <person name="Oliveira C."/>
            <person name="Osipova E."/>
            <person name="Leigh N.D."/>
            <person name="Simon A."/>
            <person name="Yun M.H."/>
        </authorList>
    </citation>
    <scope>NUCLEOTIDE SEQUENCE</scope>
    <source>
        <strain evidence="1">20211129_DDA</strain>
        <tissue evidence="1">Liver</tissue>
    </source>
</reference>
<organism evidence="1 2">
    <name type="scientific">Pleurodeles waltl</name>
    <name type="common">Iberian ribbed newt</name>
    <dbReference type="NCBI Taxonomy" id="8319"/>
    <lineage>
        <taxon>Eukaryota</taxon>
        <taxon>Metazoa</taxon>
        <taxon>Chordata</taxon>
        <taxon>Craniata</taxon>
        <taxon>Vertebrata</taxon>
        <taxon>Euteleostomi</taxon>
        <taxon>Amphibia</taxon>
        <taxon>Batrachia</taxon>
        <taxon>Caudata</taxon>
        <taxon>Salamandroidea</taxon>
        <taxon>Salamandridae</taxon>
        <taxon>Pleurodelinae</taxon>
        <taxon>Pleurodeles</taxon>
    </lineage>
</organism>
<dbReference type="Proteomes" id="UP001066276">
    <property type="component" value="Chromosome 8"/>
</dbReference>
<protein>
    <submittedName>
        <fullName evidence="1">Uncharacterized protein</fullName>
    </submittedName>
</protein>
<evidence type="ECO:0000313" key="1">
    <source>
        <dbReference type="EMBL" id="KAJ1118856.1"/>
    </source>
</evidence>